<accession>A0AAW2TVM6</accession>
<evidence type="ECO:0000313" key="1">
    <source>
        <dbReference type="EMBL" id="KAL0408288.1"/>
    </source>
</evidence>
<protein>
    <recommendedName>
        <fullName evidence="2">Reverse transcriptase</fullName>
    </recommendedName>
</protein>
<evidence type="ECO:0008006" key="2">
    <source>
        <dbReference type="Google" id="ProtNLM"/>
    </source>
</evidence>
<proteinExistence type="predicted"/>
<name>A0AAW2TVM6_SESRA</name>
<comment type="caution">
    <text evidence="1">The sequence shown here is derived from an EMBL/GenBank/DDBJ whole genome shotgun (WGS) entry which is preliminary data.</text>
</comment>
<reference evidence="1" key="2">
    <citation type="journal article" date="2024" name="Plant">
        <title>Genomic evolution and insights into agronomic trait innovations of Sesamum species.</title>
        <authorList>
            <person name="Miao H."/>
            <person name="Wang L."/>
            <person name="Qu L."/>
            <person name="Liu H."/>
            <person name="Sun Y."/>
            <person name="Le M."/>
            <person name="Wang Q."/>
            <person name="Wei S."/>
            <person name="Zheng Y."/>
            <person name="Lin W."/>
            <person name="Duan Y."/>
            <person name="Cao H."/>
            <person name="Xiong S."/>
            <person name="Wang X."/>
            <person name="Wei L."/>
            <person name="Li C."/>
            <person name="Ma Q."/>
            <person name="Ju M."/>
            <person name="Zhao R."/>
            <person name="Li G."/>
            <person name="Mu C."/>
            <person name="Tian Q."/>
            <person name="Mei H."/>
            <person name="Zhang T."/>
            <person name="Gao T."/>
            <person name="Zhang H."/>
        </authorList>
    </citation>
    <scope>NUCLEOTIDE SEQUENCE</scope>
    <source>
        <strain evidence="1">G02</strain>
    </source>
</reference>
<gene>
    <name evidence="1" type="ORF">Sradi_1763200</name>
</gene>
<dbReference type="EMBL" id="JACGWJ010000007">
    <property type="protein sequence ID" value="KAL0408288.1"/>
    <property type="molecule type" value="Genomic_DNA"/>
</dbReference>
<dbReference type="PANTHER" id="PTHR33116">
    <property type="entry name" value="REVERSE TRANSCRIPTASE ZINC-BINDING DOMAIN-CONTAINING PROTEIN-RELATED-RELATED"/>
    <property type="match status" value="1"/>
</dbReference>
<sequence length="206" mass="24427">MFSRNVRMDCQEYLSATLGIQREDKHEKYLGFPSIVGKSRRAVFNSIRDRVWFRIQGWSDKLLSQAGKFVLIKFVLQAVPTYAIGCFRLPLLLINEIHSMIADYLWHHRDERKLHWLAWCKLCIQKRYGGLGFRDLKAFNETMLAKQFWRILTEPKRLLSRILKARYFPNTIILEAKLGYNPSFTWRTTLTSKDIINRAARWRVGT</sequence>
<dbReference type="AlphaFoldDB" id="A0AAW2TVM6"/>
<organism evidence="1">
    <name type="scientific">Sesamum radiatum</name>
    <name type="common">Black benniseed</name>
    <dbReference type="NCBI Taxonomy" id="300843"/>
    <lineage>
        <taxon>Eukaryota</taxon>
        <taxon>Viridiplantae</taxon>
        <taxon>Streptophyta</taxon>
        <taxon>Embryophyta</taxon>
        <taxon>Tracheophyta</taxon>
        <taxon>Spermatophyta</taxon>
        <taxon>Magnoliopsida</taxon>
        <taxon>eudicotyledons</taxon>
        <taxon>Gunneridae</taxon>
        <taxon>Pentapetalae</taxon>
        <taxon>asterids</taxon>
        <taxon>lamiids</taxon>
        <taxon>Lamiales</taxon>
        <taxon>Pedaliaceae</taxon>
        <taxon>Sesamum</taxon>
    </lineage>
</organism>
<reference evidence="1" key="1">
    <citation type="submission" date="2020-06" db="EMBL/GenBank/DDBJ databases">
        <authorList>
            <person name="Li T."/>
            <person name="Hu X."/>
            <person name="Zhang T."/>
            <person name="Song X."/>
            <person name="Zhang H."/>
            <person name="Dai N."/>
            <person name="Sheng W."/>
            <person name="Hou X."/>
            <person name="Wei L."/>
        </authorList>
    </citation>
    <scope>NUCLEOTIDE SEQUENCE</scope>
    <source>
        <strain evidence="1">G02</strain>
        <tissue evidence="1">Leaf</tissue>
    </source>
</reference>
<dbReference type="PANTHER" id="PTHR33116:SF86">
    <property type="entry name" value="REVERSE TRANSCRIPTASE DOMAIN-CONTAINING PROTEIN"/>
    <property type="match status" value="1"/>
</dbReference>